<name>A0ABQ2RDR3_9GAMM</name>
<dbReference type="EMBL" id="BMQX01000017">
    <property type="protein sequence ID" value="GGQ23914.1"/>
    <property type="molecule type" value="Genomic_DNA"/>
</dbReference>
<sequence length="59" mass="6461">MFEIASLAAMAGKKQKHAMSARFKAGYLNDNVDLNDINDIPGNNPIRYASEHNGKCAHT</sequence>
<gene>
    <name evidence="1" type="ORF">GCM10009411_24990</name>
</gene>
<accession>A0ABQ2RDR3</accession>
<organism evidence="1 2">
    <name type="scientific">Shewanella litoralis</name>
    <dbReference type="NCBI Taxonomy" id="2282700"/>
    <lineage>
        <taxon>Bacteria</taxon>
        <taxon>Pseudomonadati</taxon>
        <taxon>Pseudomonadota</taxon>
        <taxon>Gammaproteobacteria</taxon>
        <taxon>Alteromonadales</taxon>
        <taxon>Shewanellaceae</taxon>
        <taxon>Shewanella</taxon>
    </lineage>
</organism>
<evidence type="ECO:0000313" key="1">
    <source>
        <dbReference type="EMBL" id="GGQ23914.1"/>
    </source>
</evidence>
<evidence type="ECO:0000313" key="2">
    <source>
        <dbReference type="Proteomes" id="UP000619118"/>
    </source>
</evidence>
<dbReference type="Proteomes" id="UP000619118">
    <property type="component" value="Unassembled WGS sequence"/>
</dbReference>
<reference evidence="2" key="1">
    <citation type="journal article" date="2019" name="Int. J. Syst. Evol. Microbiol.">
        <title>The Global Catalogue of Microorganisms (GCM) 10K type strain sequencing project: providing services to taxonomists for standard genome sequencing and annotation.</title>
        <authorList>
            <consortium name="The Broad Institute Genomics Platform"/>
            <consortium name="The Broad Institute Genome Sequencing Center for Infectious Disease"/>
            <person name="Wu L."/>
            <person name="Ma J."/>
        </authorList>
    </citation>
    <scope>NUCLEOTIDE SEQUENCE [LARGE SCALE GENOMIC DNA]</scope>
    <source>
        <strain evidence="2">JCM 32306</strain>
    </source>
</reference>
<keyword evidence="2" id="KW-1185">Reference proteome</keyword>
<comment type="caution">
    <text evidence="1">The sequence shown here is derived from an EMBL/GenBank/DDBJ whole genome shotgun (WGS) entry which is preliminary data.</text>
</comment>
<protein>
    <submittedName>
        <fullName evidence="1">Uncharacterized protein</fullName>
    </submittedName>
</protein>
<proteinExistence type="predicted"/>